<dbReference type="SUPFAM" id="SSF53474">
    <property type="entry name" value="alpha/beta-Hydrolases"/>
    <property type="match status" value="1"/>
</dbReference>
<evidence type="ECO:0000313" key="3">
    <source>
        <dbReference type="EMBL" id="MCZ0703478.1"/>
    </source>
</evidence>
<name>A0A9J6RDM8_9BACI</name>
<feature type="transmembrane region" description="Helical" evidence="1">
    <location>
        <begin position="7"/>
        <end position="27"/>
    </location>
</feature>
<dbReference type="InterPro" id="IPR029058">
    <property type="entry name" value="AB_hydrolase_fold"/>
</dbReference>
<dbReference type="EMBL" id="JAPRAT010000017">
    <property type="protein sequence ID" value="MCZ0703478.1"/>
    <property type="molecule type" value="Genomic_DNA"/>
</dbReference>
<feature type="domain" description="Alpha/beta hydrolase fold-5" evidence="2">
    <location>
        <begin position="63"/>
        <end position="227"/>
    </location>
</feature>
<keyword evidence="3" id="KW-0378">Hydrolase</keyword>
<accession>A0A9J6RDM8</accession>
<dbReference type="RefSeq" id="WP_268780244.1">
    <property type="nucleotide sequence ID" value="NZ_JAPRAT010000017.1"/>
</dbReference>
<keyword evidence="1" id="KW-1133">Transmembrane helix</keyword>
<organism evidence="3 4">
    <name type="scientific">Natronobacillus azotifigens</name>
    <dbReference type="NCBI Taxonomy" id="472978"/>
    <lineage>
        <taxon>Bacteria</taxon>
        <taxon>Bacillati</taxon>
        <taxon>Bacillota</taxon>
        <taxon>Bacilli</taxon>
        <taxon>Bacillales</taxon>
        <taxon>Bacillaceae</taxon>
        <taxon>Natronobacillus</taxon>
    </lineage>
</organism>
<reference evidence="3" key="1">
    <citation type="submission" date="2022-11" db="EMBL/GenBank/DDBJ databases">
        <title>WGS of Natronobacillus azotifigens 24KS-1, an anaerobic diazotrophic haloalkaliphile from soda-rich habitats.</title>
        <authorList>
            <person name="Sorokin D.Y."/>
            <person name="Merkel A.Y."/>
        </authorList>
    </citation>
    <scope>NUCLEOTIDE SEQUENCE</scope>
    <source>
        <strain evidence="3">24KS-1</strain>
    </source>
</reference>
<dbReference type="Pfam" id="PF12695">
    <property type="entry name" value="Abhydrolase_5"/>
    <property type="match status" value="1"/>
</dbReference>
<keyword evidence="1" id="KW-0472">Membrane</keyword>
<keyword evidence="4" id="KW-1185">Reference proteome</keyword>
<evidence type="ECO:0000259" key="2">
    <source>
        <dbReference type="Pfam" id="PF12695"/>
    </source>
</evidence>
<sequence>MGKRIVKYLFIIVGSLIGIGFIGFYIWSQQTYQASEELYRRVTEIRKEGSWIIFEPETSVDTGVILYPGAKVDPEAYSYIAMKVSEQGYVVSIPEMRFNLPIFDINKANDFIEDYPNIEDWYIGGHSLGGVAAASYAIENLDLIKGVFFLASYPSSGNDFPSLELPMLSIYAEKDGLSTPEKVLESKELLSKQAVFYQIDGGNHAQFGLYGSQKGDNEASITAEEQQVKVINQLVNWLRDIKSN</sequence>
<gene>
    <name evidence="3" type="ORF">OWO01_09635</name>
</gene>
<dbReference type="Proteomes" id="UP001084197">
    <property type="component" value="Unassembled WGS sequence"/>
</dbReference>
<evidence type="ECO:0000313" key="4">
    <source>
        <dbReference type="Proteomes" id="UP001084197"/>
    </source>
</evidence>
<comment type="caution">
    <text evidence="3">The sequence shown here is derived from an EMBL/GenBank/DDBJ whole genome shotgun (WGS) entry which is preliminary data.</text>
</comment>
<evidence type="ECO:0000256" key="1">
    <source>
        <dbReference type="SAM" id="Phobius"/>
    </source>
</evidence>
<keyword evidence="1" id="KW-0812">Transmembrane</keyword>
<dbReference type="GO" id="GO:0016787">
    <property type="term" value="F:hydrolase activity"/>
    <property type="evidence" value="ECO:0007669"/>
    <property type="project" value="UniProtKB-KW"/>
</dbReference>
<proteinExistence type="predicted"/>
<dbReference type="AlphaFoldDB" id="A0A9J6RDM8"/>
<protein>
    <submittedName>
        <fullName evidence="3">Alpha/beta hydrolase</fullName>
    </submittedName>
</protein>
<dbReference type="Gene3D" id="3.40.50.1820">
    <property type="entry name" value="alpha/beta hydrolase"/>
    <property type="match status" value="1"/>
</dbReference>
<dbReference type="InterPro" id="IPR029059">
    <property type="entry name" value="AB_hydrolase_5"/>
</dbReference>